<dbReference type="Gene3D" id="3.90.180.10">
    <property type="entry name" value="Medium-chain alcohol dehydrogenases, catalytic domain"/>
    <property type="match status" value="1"/>
</dbReference>
<dbReference type="GO" id="GO:0008270">
    <property type="term" value="F:zinc ion binding"/>
    <property type="evidence" value="ECO:0007669"/>
    <property type="project" value="InterPro"/>
</dbReference>
<sequence length="326" mass="34061">MKAIEFRQFGSPDVLKIVDVPTPRPGKGEALVRAHAIGVNYFEVLMRQDRYAVTPELPMVPGVELAGVVEAVGEGVRPSLLGSRVAVPMFAHGRGSGGYAEFVTVDATTLVPIPDGLSFDAAAALMIQGLTALHLVRQIPPRNKTLLVSAASGGVGSLLVQLARKGGAGAIVAVASSEEKLELARSLGADLGANYAEPEWPATLKRALSGGGVDIVYDFVGGDFTGTAIELLAPGGELVFGALGRFALSTRQTESVFSKNQVLRGFALLPLLDPAGLRADLTDLFGWAEEGTLTVTIGGRFSLERAEAAHRAIEGRQTTGKIVLVP</sequence>
<evidence type="ECO:0000313" key="4">
    <source>
        <dbReference type="EMBL" id="MQX12814.1"/>
    </source>
</evidence>
<dbReference type="SUPFAM" id="SSF51735">
    <property type="entry name" value="NAD(P)-binding Rossmann-fold domains"/>
    <property type="match status" value="1"/>
</dbReference>
<dbReference type="InterPro" id="IPR013149">
    <property type="entry name" value="ADH-like_C"/>
</dbReference>
<reference evidence="4 5" key="1">
    <citation type="journal article" date="2013" name="Genome Biol.">
        <title>Comparative genomics of the core and accessory genomes of 48 Sinorhizobium strains comprising five genospecies.</title>
        <authorList>
            <person name="Sugawara M."/>
            <person name="Epstein B."/>
            <person name="Badgley B.D."/>
            <person name="Unno T."/>
            <person name="Xu L."/>
            <person name="Reese J."/>
            <person name="Gyaneshwar P."/>
            <person name="Denny R."/>
            <person name="Mudge J."/>
            <person name="Bharti A.K."/>
            <person name="Farmer A.D."/>
            <person name="May G.D."/>
            <person name="Woodward J.E."/>
            <person name="Medigue C."/>
            <person name="Vallenet D."/>
            <person name="Lajus A."/>
            <person name="Rouy Z."/>
            <person name="Martinez-Vaz B."/>
            <person name="Tiffin P."/>
            <person name="Young N.D."/>
            <person name="Sadowsky M.J."/>
        </authorList>
    </citation>
    <scope>NUCLEOTIDE SEQUENCE [LARGE SCALE GENOMIC DNA]</scope>
    <source>
        <strain evidence="4 5">USDA205</strain>
    </source>
</reference>
<name>A0A844AI15_RHIFR</name>
<evidence type="ECO:0000256" key="1">
    <source>
        <dbReference type="ARBA" id="ARBA00022857"/>
    </source>
</evidence>
<comment type="caution">
    <text evidence="4">The sequence shown here is derived from an EMBL/GenBank/DDBJ whole genome shotgun (WGS) entry which is preliminary data.</text>
</comment>
<gene>
    <name evidence="4" type="ORF">GHK48_32560</name>
</gene>
<dbReference type="Proteomes" id="UP000466694">
    <property type="component" value="Unassembled WGS sequence"/>
</dbReference>
<dbReference type="Pfam" id="PF00107">
    <property type="entry name" value="ADH_zinc_N"/>
    <property type="match status" value="1"/>
</dbReference>
<evidence type="ECO:0000313" key="5">
    <source>
        <dbReference type="Proteomes" id="UP000466694"/>
    </source>
</evidence>
<keyword evidence="1" id="KW-0521">NADP</keyword>
<dbReference type="InterPro" id="IPR020843">
    <property type="entry name" value="ER"/>
</dbReference>
<dbReference type="GO" id="GO:0003960">
    <property type="term" value="F:quinone reductase (NADPH) activity"/>
    <property type="evidence" value="ECO:0007669"/>
    <property type="project" value="TreeGrafter"/>
</dbReference>
<dbReference type="RefSeq" id="WP_037430371.1">
    <property type="nucleotide sequence ID" value="NZ_BJNI01000011.1"/>
</dbReference>
<dbReference type="Gene3D" id="3.40.50.720">
    <property type="entry name" value="NAD(P)-binding Rossmann-like Domain"/>
    <property type="match status" value="1"/>
</dbReference>
<dbReference type="AlphaFoldDB" id="A0A844AI15"/>
<dbReference type="GO" id="GO:0035925">
    <property type="term" value="F:mRNA 3'-UTR AU-rich region binding"/>
    <property type="evidence" value="ECO:0007669"/>
    <property type="project" value="TreeGrafter"/>
</dbReference>
<dbReference type="PROSITE" id="PS01162">
    <property type="entry name" value="QOR_ZETA_CRYSTAL"/>
    <property type="match status" value="1"/>
</dbReference>
<organism evidence="4 5">
    <name type="scientific">Rhizobium fredii</name>
    <name type="common">Sinorhizobium fredii</name>
    <dbReference type="NCBI Taxonomy" id="380"/>
    <lineage>
        <taxon>Bacteria</taxon>
        <taxon>Pseudomonadati</taxon>
        <taxon>Pseudomonadota</taxon>
        <taxon>Alphaproteobacteria</taxon>
        <taxon>Hyphomicrobiales</taxon>
        <taxon>Rhizobiaceae</taxon>
        <taxon>Sinorhizobium/Ensifer group</taxon>
        <taxon>Sinorhizobium</taxon>
    </lineage>
</organism>
<dbReference type="Pfam" id="PF08240">
    <property type="entry name" value="ADH_N"/>
    <property type="match status" value="1"/>
</dbReference>
<dbReference type="GO" id="GO:0070402">
    <property type="term" value="F:NADPH binding"/>
    <property type="evidence" value="ECO:0007669"/>
    <property type="project" value="TreeGrafter"/>
</dbReference>
<feature type="domain" description="Enoyl reductase (ER)" evidence="3">
    <location>
        <begin position="10"/>
        <end position="324"/>
    </location>
</feature>
<dbReference type="PANTHER" id="PTHR48106">
    <property type="entry name" value="QUINONE OXIDOREDUCTASE PIG3-RELATED"/>
    <property type="match status" value="1"/>
</dbReference>
<dbReference type="PANTHER" id="PTHR48106:SF13">
    <property type="entry name" value="QUINONE OXIDOREDUCTASE-RELATED"/>
    <property type="match status" value="1"/>
</dbReference>
<accession>A0A844AI15</accession>
<keyword evidence="2" id="KW-0560">Oxidoreductase</keyword>
<dbReference type="InterPro" id="IPR011032">
    <property type="entry name" value="GroES-like_sf"/>
</dbReference>
<dbReference type="SUPFAM" id="SSF50129">
    <property type="entry name" value="GroES-like"/>
    <property type="match status" value="1"/>
</dbReference>
<proteinExistence type="predicted"/>
<dbReference type="GO" id="GO:0005829">
    <property type="term" value="C:cytosol"/>
    <property type="evidence" value="ECO:0007669"/>
    <property type="project" value="TreeGrafter"/>
</dbReference>
<evidence type="ECO:0000259" key="3">
    <source>
        <dbReference type="SMART" id="SM00829"/>
    </source>
</evidence>
<protein>
    <submittedName>
        <fullName evidence="4">Zinc-binding dehydrogenase</fullName>
    </submittedName>
</protein>
<dbReference type="EMBL" id="WISZ01000245">
    <property type="protein sequence ID" value="MQX12814.1"/>
    <property type="molecule type" value="Genomic_DNA"/>
</dbReference>
<dbReference type="SMART" id="SM00829">
    <property type="entry name" value="PKS_ER"/>
    <property type="match status" value="1"/>
</dbReference>
<dbReference type="InterPro" id="IPR013154">
    <property type="entry name" value="ADH-like_N"/>
</dbReference>
<dbReference type="InterPro" id="IPR002364">
    <property type="entry name" value="Quin_OxRdtase/zeta-crystal_CS"/>
</dbReference>
<evidence type="ECO:0000256" key="2">
    <source>
        <dbReference type="ARBA" id="ARBA00023002"/>
    </source>
</evidence>
<dbReference type="InterPro" id="IPR036291">
    <property type="entry name" value="NAD(P)-bd_dom_sf"/>
</dbReference>